<dbReference type="OrthoDB" id="9803379at2"/>
<evidence type="ECO:0000313" key="3">
    <source>
        <dbReference type="Proteomes" id="UP000480854"/>
    </source>
</evidence>
<dbReference type="InterPro" id="IPR010982">
    <property type="entry name" value="Lambda_DNA-bd_dom_sf"/>
</dbReference>
<comment type="caution">
    <text evidence="2">The sequence shown here is derived from an EMBL/GenBank/DDBJ whole genome shotgun (WGS) entry which is preliminary data.</text>
</comment>
<dbReference type="SMART" id="SM00530">
    <property type="entry name" value="HTH_XRE"/>
    <property type="match status" value="1"/>
</dbReference>
<accession>A0A9W7TZ33</accession>
<dbReference type="Pfam" id="PF01381">
    <property type="entry name" value="HTH_3"/>
    <property type="match status" value="1"/>
</dbReference>
<keyword evidence="3" id="KW-1185">Reference proteome</keyword>
<sequence>MRPSIYNERQRRLRELLREARQEKGLKQVQVAEALGLPQSTISKYESGERRLDVIEFIDLCEVLGVDPRHIVGRLLTKVPG</sequence>
<reference evidence="2 3" key="1">
    <citation type="submission" date="2018-07" db="EMBL/GenBank/DDBJ databases">
        <title>Genome sequence of Azospirillum sp. ATCC 49961.</title>
        <authorList>
            <person name="Sant'Anna F.H."/>
            <person name="Baldani J.I."/>
            <person name="Zilli J.E."/>
            <person name="Reis V.M."/>
            <person name="Hartmann A."/>
            <person name="Cruz L."/>
            <person name="de Souza E.M."/>
            <person name="de Oliveira Pedrosa F."/>
            <person name="Passaglia L.M.P."/>
        </authorList>
    </citation>
    <scope>NUCLEOTIDE SEQUENCE [LARGE SCALE GENOMIC DNA]</scope>
    <source>
        <strain evidence="2 3">ATCC 49961</strain>
    </source>
</reference>
<dbReference type="GO" id="GO:0003677">
    <property type="term" value="F:DNA binding"/>
    <property type="evidence" value="ECO:0007669"/>
    <property type="project" value="InterPro"/>
</dbReference>
<dbReference type="RefSeq" id="WP_149468172.1">
    <property type="nucleotide sequence ID" value="NZ_QOKW01000004.1"/>
</dbReference>
<dbReference type="Gene3D" id="1.10.260.40">
    <property type="entry name" value="lambda repressor-like DNA-binding domains"/>
    <property type="match status" value="1"/>
</dbReference>
<gene>
    <name evidence="2" type="ORF">DS843_06935</name>
</gene>
<protein>
    <submittedName>
        <fullName evidence="2">XRE family transcriptional regulator</fullName>
    </submittedName>
</protein>
<evidence type="ECO:0000259" key="1">
    <source>
        <dbReference type="PROSITE" id="PS50943"/>
    </source>
</evidence>
<dbReference type="InterPro" id="IPR001387">
    <property type="entry name" value="Cro/C1-type_HTH"/>
</dbReference>
<evidence type="ECO:0000313" key="2">
    <source>
        <dbReference type="EMBL" id="KAA0682270.1"/>
    </source>
</evidence>
<dbReference type="EMBL" id="QOKW01000004">
    <property type="protein sequence ID" value="KAA0682270.1"/>
    <property type="molecule type" value="Genomic_DNA"/>
</dbReference>
<dbReference type="SUPFAM" id="SSF47413">
    <property type="entry name" value="lambda repressor-like DNA-binding domains"/>
    <property type="match status" value="1"/>
</dbReference>
<dbReference type="AlphaFoldDB" id="A0A9W7TZ33"/>
<feature type="domain" description="HTH cro/C1-type" evidence="1">
    <location>
        <begin position="17"/>
        <end position="71"/>
    </location>
</feature>
<organism evidence="2 3">
    <name type="scientific">Roseomonas genomospecies 6</name>
    <dbReference type="NCBI Taxonomy" id="214106"/>
    <lineage>
        <taxon>Bacteria</taxon>
        <taxon>Pseudomonadati</taxon>
        <taxon>Pseudomonadota</taxon>
        <taxon>Alphaproteobacteria</taxon>
        <taxon>Acetobacterales</taxon>
        <taxon>Roseomonadaceae</taxon>
        <taxon>Roseomonas</taxon>
    </lineage>
</organism>
<dbReference type="Proteomes" id="UP000480854">
    <property type="component" value="Unassembled WGS sequence"/>
</dbReference>
<proteinExistence type="predicted"/>
<dbReference type="CDD" id="cd00093">
    <property type="entry name" value="HTH_XRE"/>
    <property type="match status" value="1"/>
</dbReference>
<name>A0A9W7TZ33_9PROT</name>
<dbReference type="PROSITE" id="PS50943">
    <property type="entry name" value="HTH_CROC1"/>
    <property type="match status" value="1"/>
</dbReference>